<keyword evidence="3" id="KW-1185">Reference proteome</keyword>
<organism evidence="2 3">
    <name type="scientific">Nocardia rhamnosiphila</name>
    <dbReference type="NCBI Taxonomy" id="426716"/>
    <lineage>
        <taxon>Bacteria</taxon>
        <taxon>Bacillati</taxon>
        <taxon>Actinomycetota</taxon>
        <taxon>Actinomycetes</taxon>
        <taxon>Mycobacteriales</taxon>
        <taxon>Nocardiaceae</taxon>
        <taxon>Nocardia</taxon>
    </lineage>
</organism>
<gene>
    <name evidence="2" type="ORF">ABZ510_29875</name>
</gene>
<sequence length="94" mass="10421">MVEPSAAGKRFIASTDGPALSHLDVARTPREKSGDLGASAPMREARLVRRWPRPAIHNNRARTELGWRPRPATRSILDTAESVRDLRLLEPESA</sequence>
<comment type="caution">
    <text evidence="2">The sequence shown here is derived from an EMBL/GenBank/DDBJ whole genome shotgun (WGS) entry which is preliminary data.</text>
</comment>
<proteinExistence type="predicted"/>
<reference evidence="2 3" key="1">
    <citation type="submission" date="2024-06" db="EMBL/GenBank/DDBJ databases">
        <title>The Natural Products Discovery Center: Release of the First 8490 Sequenced Strains for Exploring Actinobacteria Biosynthetic Diversity.</title>
        <authorList>
            <person name="Kalkreuter E."/>
            <person name="Kautsar S.A."/>
            <person name="Yang D."/>
            <person name="Bader C.D."/>
            <person name="Teijaro C.N."/>
            <person name="Fluegel L."/>
            <person name="Davis C.M."/>
            <person name="Simpson J.R."/>
            <person name="Lauterbach L."/>
            <person name="Steele A.D."/>
            <person name="Gui C."/>
            <person name="Meng S."/>
            <person name="Li G."/>
            <person name="Viehrig K."/>
            <person name="Ye F."/>
            <person name="Su P."/>
            <person name="Kiefer A.F."/>
            <person name="Nichols A."/>
            <person name="Cepeda A.J."/>
            <person name="Yan W."/>
            <person name="Fan B."/>
            <person name="Jiang Y."/>
            <person name="Adhikari A."/>
            <person name="Zheng C.-J."/>
            <person name="Schuster L."/>
            <person name="Cowan T.M."/>
            <person name="Smanski M.J."/>
            <person name="Chevrette M.G."/>
            <person name="De Carvalho L.P.S."/>
            <person name="Shen B."/>
        </authorList>
    </citation>
    <scope>NUCLEOTIDE SEQUENCE [LARGE SCALE GENOMIC DNA]</scope>
    <source>
        <strain evidence="2 3">NPDC019708</strain>
    </source>
</reference>
<dbReference type="RefSeq" id="WP_356959325.1">
    <property type="nucleotide sequence ID" value="NZ_JBEYBD010000028.1"/>
</dbReference>
<evidence type="ECO:0008006" key="4">
    <source>
        <dbReference type="Google" id="ProtNLM"/>
    </source>
</evidence>
<feature type="compositionally biased region" description="Basic and acidic residues" evidence="1">
    <location>
        <begin position="24"/>
        <end position="34"/>
    </location>
</feature>
<protein>
    <recommendedName>
        <fullName evidence="4">NAD(P)-binding domain-containing protein</fullName>
    </recommendedName>
</protein>
<dbReference type="Proteomes" id="UP001550628">
    <property type="component" value="Unassembled WGS sequence"/>
</dbReference>
<name>A0ABV2WYS9_9NOCA</name>
<dbReference type="EMBL" id="JBEYBF010000031">
    <property type="protein sequence ID" value="MEU1956049.1"/>
    <property type="molecule type" value="Genomic_DNA"/>
</dbReference>
<accession>A0ABV2WYS9</accession>
<evidence type="ECO:0000313" key="2">
    <source>
        <dbReference type="EMBL" id="MEU1956049.1"/>
    </source>
</evidence>
<evidence type="ECO:0000313" key="3">
    <source>
        <dbReference type="Proteomes" id="UP001550628"/>
    </source>
</evidence>
<feature type="region of interest" description="Disordered" evidence="1">
    <location>
        <begin position="1"/>
        <end position="41"/>
    </location>
</feature>
<evidence type="ECO:0000256" key="1">
    <source>
        <dbReference type="SAM" id="MobiDB-lite"/>
    </source>
</evidence>